<evidence type="ECO:0000256" key="1">
    <source>
        <dbReference type="ARBA" id="ARBA00022801"/>
    </source>
</evidence>
<reference evidence="7" key="1">
    <citation type="journal article" date="2019" name="Int. J. Syst. Evol. Microbiol.">
        <title>The Global Catalogue of Microorganisms (GCM) 10K type strain sequencing project: providing services to taxonomists for standard genome sequencing and annotation.</title>
        <authorList>
            <consortium name="The Broad Institute Genomics Platform"/>
            <consortium name="The Broad Institute Genome Sequencing Center for Infectious Disease"/>
            <person name="Wu L."/>
            <person name="Ma J."/>
        </authorList>
    </citation>
    <scope>NUCLEOTIDE SEQUENCE [LARGE SCALE GENOMIC DNA]</scope>
    <source>
        <strain evidence="7">NBRC 109341</strain>
    </source>
</reference>
<dbReference type="Proteomes" id="UP001156903">
    <property type="component" value="Unassembled WGS sequence"/>
</dbReference>
<evidence type="ECO:0000313" key="7">
    <source>
        <dbReference type="Proteomes" id="UP001156903"/>
    </source>
</evidence>
<dbReference type="PANTHER" id="PTHR14226">
    <property type="entry name" value="NEUROPATHY TARGET ESTERASE/SWISS CHEESE D.MELANOGASTER"/>
    <property type="match status" value="1"/>
</dbReference>
<proteinExistence type="predicted"/>
<dbReference type="Pfam" id="PF01734">
    <property type="entry name" value="Patatin"/>
    <property type="match status" value="1"/>
</dbReference>
<accession>A0ABQ6C756</accession>
<evidence type="ECO:0000259" key="5">
    <source>
        <dbReference type="PROSITE" id="PS51635"/>
    </source>
</evidence>
<feature type="domain" description="PNPLA" evidence="5">
    <location>
        <begin position="25"/>
        <end position="228"/>
    </location>
</feature>
<dbReference type="Gene3D" id="3.40.1090.10">
    <property type="entry name" value="Cytosolic phospholipase A2 catalytic domain"/>
    <property type="match status" value="2"/>
</dbReference>
<dbReference type="SUPFAM" id="SSF52151">
    <property type="entry name" value="FabD/lysophospholipase-like"/>
    <property type="match status" value="1"/>
</dbReference>
<dbReference type="PANTHER" id="PTHR14226:SF78">
    <property type="entry name" value="SLR0060 PROTEIN"/>
    <property type="match status" value="1"/>
</dbReference>
<keyword evidence="1 4" id="KW-0378">Hydrolase</keyword>
<feature type="short sequence motif" description="GXGXXG" evidence="4">
    <location>
        <begin position="29"/>
        <end position="34"/>
    </location>
</feature>
<keyword evidence="3 4" id="KW-0443">Lipid metabolism</keyword>
<feature type="short sequence motif" description="DGA/G" evidence="4">
    <location>
        <begin position="215"/>
        <end position="217"/>
    </location>
</feature>
<comment type="caution">
    <text evidence="6">The sequence shown here is derived from an EMBL/GenBank/DDBJ whole genome shotgun (WGS) entry which is preliminary data.</text>
</comment>
<name>A0ABQ6C756_9BURK</name>
<feature type="short sequence motif" description="GXSXG" evidence="4">
    <location>
        <begin position="57"/>
        <end position="61"/>
    </location>
</feature>
<dbReference type="InterPro" id="IPR050301">
    <property type="entry name" value="NTE"/>
</dbReference>
<gene>
    <name evidence="6" type="ORF">GCM10007935_30700</name>
</gene>
<keyword evidence="2 4" id="KW-0442">Lipid degradation</keyword>
<dbReference type="GO" id="GO:0016787">
    <property type="term" value="F:hydrolase activity"/>
    <property type="evidence" value="ECO:0007669"/>
    <property type="project" value="UniProtKB-KW"/>
</dbReference>
<dbReference type="EMBL" id="BSPB01000030">
    <property type="protein sequence ID" value="GLS15634.1"/>
    <property type="molecule type" value="Genomic_DNA"/>
</dbReference>
<dbReference type="RefSeq" id="WP_284308488.1">
    <property type="nucleotide sequence ID" value="NZ_BSPB01000030.1"/>
</dbReference>
<evidence type="ECO:0000256" key="4">
    <source>
        <dbReference type="PROSITE-ProRule" id="PRU01161"/>
    </source>
</evidence>
<evidence type="ECO:0000256" key="3">
    <source>
        <dbReference type="ARBA" id="ARBA00023098"/>
    </source>
</evidence>
<dbReference type="InterPro" id="IPR002641">
    <property type="entry name" value="PNPLA_dom"/>
</dbReference>
<protein>
    <submittedName>
        <fullName evidence="6">Alpha/beta hydrolase</fullName>
    </submittedName>
</protein>
<evidence type="ECO:0000256" key="2">
    <source>
        <dbReference type="ARBA" id="ARBA00022963"/>
    </source>
</evidence>
<organism evidence="6 7">
    <name type="scientific">Hydrogenophaga electricum</name>
    <dbReference type="NCBI Taxonomy" id="1230953"/>
    <lineage>
        <taxon>Bacteria</taxon>
        <taxon>Pseudomonadati</taxon>
        <taxon>Pseudomonadota</taxon>
        <taxon>Betaproteobacteria</taxon>
        <taxon>Burkholderiales</taxon>
        <taxon>Comamonadaceae</taxon>
        <taxon>Hydrogenophaga</taxon>
    </lineage>
</organism>
<dbReference type="PROSITE" id="PS51635">
    <property type="entry name" value="PNPLA"/>
    <property type="match status" value="1"/>
</dbReference>
<dbReference type="InterPro" id="IPR016035">
    <property type="entry name" value="Acyl_Trfase/lysoPLipase"/>
</dbReference>
<evidence type="ECO:0000313" key="6">
    <source>
        <dbReference type="EMBL" id="GLS15634.1"/>
    </source>
</evidence>
<feature type="active site" description="Proton acceptor" evidence="4">
    <location>
        <position position="215"/>
    </location>
</feature>
<feature type="active site" description="Nucleophile" evidence="4">
    <location>
        <position position="59"/>
    </location>
</feature>
<keyword evidence="7" id="KW-1185">Reference proteome</keyword>
<sequence length="368" mass="40237">MTSTASSASHTAGRSARPARQLIDLALQGGGSHGAFTWGVLDRLLQDDTLEIASISGTSAGAMNAVVMADGLMKGGREAAREALGHFWRRIAQTSPFHAIEMGPLAALMRPDNPWIAAWSEPVRQAATLVGSQFSPYQLNPLNLNPLRDVLQDTVNFEQVRACDKTRLFIAATQVRTGALRVFDQHELSVDAVLASACLPLLFQAVEIDGEAYWDGGYAGNPSLLPLIRESPAEDLLLVQINPSLRQELPVKVDDILDRINEVTFNASLLKEMRFIVLLKQMLASENGPGHTYRNPLFQRLDRLRIHRIEGGEALAALGASSKTQTQWPFLSGLFDRGLEAADRWLHAHRRDVGQRSSLSLDDAFGSA</sequence>